<keyword evidence="5" id="KW-0732">Signal</keyword>
<evidence type="ECO:0000256" key="1">
    <source>
        <dbReference type="ARBA" id="ARBA00008725"/>
    </source>
</evidence>
<dbReference type="RefSeq" id="WP_013076477.1">
    <property type="nucleotide sequence ID" value="NC_014098.1"/>
</dbReference>
<dbReference type="EMBL" id="CP002017">
    <property type="protein sequence ID" value="ADG07194.1"/>
    <property type="molecule type" value="Genomic_DNA"/>
</dbReference>
<feature type="chain" id="PRO_5038660138" description="Phosphate-binding protein" evidence="5">
    <location>
        <begin position="23"/>
        <end position="369"/>
    </location>
</feature>
<dbReference type="KEGG" id="bts:Btus_2535"/>
<dbReference type="OrthoDB" id="9790048at2"/>
<dbReference type="InterPro" id="IPR050962">
    <property type="entry name" value="Phosphate-bind_PstS"/>
</dbReference>
<feature type="signal peptide" evidence="5">
    <location>
        <begin position="1"/>
        <end position="22"/>
    </location>
</feature>
<keyword evidence="2 4" id="KW-0813">Transport</keyword>
<sequence length="369" mass="39060">MQIVKRVWKPFGVLALTATLLAGCGSSATPGNTNQTGGGQSNQAKVQLTGAGSSFDFPYFSKAFAEYKNTHPNVEVNYQSVGSGAGIEQFTKQLVDFGATDVPLNKDEYAKAKAAGGDVVQIPVALGGVALAYNLPEVTQQLKMTPDVVAKIFLGKIKNWNDPAIQSLNPDVKLPDTPITTVHRSDGSGTNYIVTDYLSAVSPEWKSSIGKGKSVQWPGGLGAKGNEGVAGQIKQTTGAFGYVELAYALETKMSYVALQNKAGKYVAPTLESVTAAASQFPNVSADNFSIVNAPGDGSYPIAGYSWVLLWKDQKDANKAKTLLDVMKYVVTDGQKLATTIQYAPLPQNVQEMAVGLLKQITASGQPVLQ</sequence>
<dbReference type="HOGENOM" id="CLU_034528_1_1_9"/>
<dbReference type="PANTHER" id="PTHR42996">
    <property type="entry name" value="PHOSPHATE-BINDING PROTEIN PSTS"/>
    <property type="match status" value="1"/>
</dbReference>
<evidence type="ECO:0000313" key="8">
    <source>
        <dbReference type="Proteomes" id="UP000002368"/>
    </source>
</evidence>
<dbReference type="GO" id="GO:0043190">
    <property type="term" value="C:ATP-binding cassette (ABC) transporter complex"/>
    <property type="evidence" value="ECO:0007669"/>
    <property type="project" value="InterPro"/>
</dbReference>
<dbReference type="Proteomes" id="UP000002368">
    <property type="component" value="Chromosome"/>
</dbReference>
<proteinExistence type="inferred from homology"/>
<gene>
    <name evidence="7" type="ordered locus">Btus_2535</name>
</gene>
<comment type="similarity">
    <text evidence="1 4">Belongs to the PstS family.</text>
</comment>
<dbReference type="SUPFAM" id="SSF53850">
    <property type="entry name" value="Periplasmic binding protein-like II"/>
    <property type="match status" value="1"/>
</dbReference>
<organism evidence="7 8">
    <name type="scientific">Kyrpidia tusciae (strain DSM 2912 / NBRC 15312 / T2)</name>
    <name type="common">Bacillus tusciae</name>
    <dbReference type="NCBI Taxonomy" id="562970"/>
    <lineage>
        <taxon>Bacteria</taxon>
        <taxon>Bacillati</taxon>
        <taxon>Bacillota</taxon>
        <taxon>Bacilli</taxon>
        <taxon>Bacillales</taxon>
        <taxon>Alicyclobacillaceae</taxon>
        <taxon>Kyrpidia</taxon>
    </lineage>
</organism>
<keyword evidence="3 4" id="KW-0592">Phosphate transport</keyword>
<keyword evidence="8" id="KW-1185">Reference proteome</keyword>
<dbReference type="STRING" id="562970.Btus_2535"/>
<dbReference type="AlphaFoldDB" id="D5WTF8"/>
<dbReference type="Gene3D" id="3.40.190.10">
    <property type="entry name" value="Periplasmic binding protein-like II"/>
    <property type="match status" value="2"/>
</dbReference>
<dbReference type="PIRSF" id="PIRSF002756">
    <property type="entry name" value="PstS"/>
    <property type="match status" value="1"/>
</dbReference>
<accession>D5WTF8</accession>
<dbReference type="GO" id="GO:0042301">
    <property type="term" value="F:phosphate ion binding"/>
    <property type="evidence" value="ECO:0007669"/>
    <property type="project" value="InterPro"/>
</dbReference>
<dbReference type="PROSITE" id="PS51257">
    <property type="entry name" value="PROKAR_LIPOPROTEIN"/>
    <property type="match status" value="1"/>
</dbReference>
<dbReference type="NCBIfam" id="TIGR00975">
    <property type="entry name" value="3a0107s03"/>
    <property type="match status" value="1"/>
</dbReference>
<dbReference type="PANTHER" id="PTHR42996:SF1">
    <property type="entry name" value="PHOSPHATE-BINDING PROTEIN PSTS"/>
    <property type="match status" value="1"/>
</dbReference>
<evidence type="ECO:0000313" key="7">
    <source>
        <dbReference type="EMBL" id="ADG07194.1"/>
    </source>
</evidence>
<protein>
    <recommendedName>
        <fullName evidence="4">Phosphate-binding protein</fullName>
    </recommendedName>
</protein>
<reference evidence="7 8" key="1">
    <citation type="journal article" date="2011" name="Stand. Genomic Sci.">
        <title>Complete genome sequence of the thermophilic, hydrogen-oxidizing Bacillus tusciae type strain (T2) and reclassification in the new genus, Kyrpidia gen. nov. as Kyrpidia tusciae comb. nov. and emendation of the family Alicyclobacillaceae da Costa and Rainey, 2010.</title>
        <authorList>
            <person name="Klenk H.P."/>
            <person name="Lapidus A."/>
            <person name="Chertkov O."/>
            <person name="Copeland A."/>
            <person name="Del Rio T.G."/>
            <person name="Nolan M."/>
            <person name="Lucas S."/>
            <person name="Chen F."/>
            <person name="Tice H."/>
            <person name="Cheng J.F."/>
            <person name="Han C."/>
            <person name="Bruce D."/>
            <person name="Goodwin L."/>
            <person name="Pitluck S."/>
            <person name="Pati A."/>
            <person name="Ivanova N."/>
            <person name="Mavromatis K."/>
            <person name="Daum C."/>
            <person name="Chen A."/>
            <person name="Palaniappan K."/>
            <person name="Chang Y.J."/>
            <person name="Land M."/>
            <person name="Hauser L."/>
            <person name="Jeffries C.D."/>
            <person name="Detter J.C."/>
            <person name="Rohde M."/>
            <person name="Abt B."/>
            <person name="Pukall R."/>
            <person name="Goker M."/>
            <person name="Bristow J."/>
            <person name="Markowitz V."/>
            <person name="Hugenholtz P."/>
            <person name="Eisen J.A."/>
        </authorList>
    </citation>
    <scope>NUCLEOTIDE SEQUENCE [LARGE SCALE GENOMIC DNA]</scope>
    <source>
        <strain evidence="7 8">DSM 2912</strain>
    </source>
</reference>
<dbReference type="Pfam" id="PF12849">
    <property type="entry name" value="PBP_like_2"/>
    <property type="match status" value="1"/>
</dbReference>
<dbReference type="InterPro" id="IPR024370">
    <property type="entry name" value="PBP_domain"/>
</dbReference>
<evidence type="ECO:0000256" key="4">
    <source>
        <dbReference type="PIRNR" id="PIRNR002756"/>
    </source>
</evidence>
<dbReference type="CDD" id="cd13565">
    <property type="entry name" value="PBP2_PstS"/>
    <property type="match status" value="1"/>
</dbReference>
<name>D5WTF8_KYRT2</name>
<evidence type="ECO:0000256" key="3">
    <source>
        <dbReference type="ARBA" id="ARBA00022592"/>
    </source>
</evidence>
<dbReference type="eggNOG" id="COG0226">
    <property type="taxonomic scope" value="Bacteria"/>
</dbReference>
<evidence type="ECO:0000256" key="5">
    <source>
        <dbReference type="SAM" id="SignalP"/>
    </source>
</evidence>
<dbReference type="GO" id="GO:0035435">
    <property type="term" value="P:phosphate ion transmembrane transport"/>
    <property type="evidence" value="ECO:0007669"/>
    <property type="project" value="InterPro"/>
</dbReference>
<evidence type="ECO:0000259" key="6">
    <source>
        <dbReference type="Pfam" id="PF12849"/>
    </source>
</evidence>
<feature type="domain" description="PBP" evidence="6">
    <location>
        <begin position="42"/>
        <end position="331"/>
    </location>
</feature>
<evidence type="ECO:0000256" key="2">
    <source>
        <dbReference type="ARBA" id="ARBA00022448"/>
    </source>
</evidence>
<dbReference type="InterPro" id="IPR005673">
    <property type="entry name" value="ABC_phos-bd_PstS"/>
</dbReference>